<sequence>MKMYWILLSASIRARMQYKINFLLSAVANALIMVTEYILLAAILLRFDDIMGWRIHEIGVLYGISSASVSIYRLLAPEIHNFEKYMIDGEFDSLLIRPVSPLTLLITRNVDFSRLGGLTQGLLILLISCRGLSLDFSSLMLLAFYIPIAILSGCLISFALGLMTATLAFWTQRIKDFQAFTLYAPFNAANYPISIYPGWLKAVFFTVLPVGFMNYLPATYLLGKGGEHIYLWISPVFAVIFFLVSLKFWQFGIRFYHSTGS</sequence>
<keyword evidence="3" id="KW-1185">Reference proteome</keyword>
<protein>
    <submittedName>
        <fullName evidence="2">ABC-2 type transport system permease protein</fullName>
    </submittedName>
</protein>
<dbReference type="PANTHER" id="PTHR36833">
    <property type="entry name" value="SLR0610 PROTEIN-RELATED"/>
    <property type="match status" value="1"/>
</dbReference>
<accession>A0A1H8GTD4</accession>
<dbReference type="EMBL" id="FOCQ01000012">
    <property type="protein sequence ID" value="SEN47302.1"/>
    <property type="molecule type" value="Genomic_DNA"/>
</dbReference>
<evidence type="ECO:0000256" key="1">
    <source>
        <dbReference type="SAM" id="Phobius"/>
    </source>
</evidence>
<dbReference type="STRING" id="1173111.SAMN05444955_11267"/>
<reference evidence="2 3" key="1">
    <citation type="submission" date="2016-10" db="EMBL/GenBank/DDBJ databases">
        <authorList>
            <person name="de Groot N.N."/>
        </authorList>
    </citation>
    <scope>NUCLEOTIDE SEQUENCE [LARGE SCALE GENOMIC DNA]</scope>
    <source>
        <strain evidence="2 3">DSM 46701</strain>
    </source>
</reference>
<dbReference type="PANTHER" id="PTHR36833:SF1">
    <property type="entry name" value="INTEGRAL MEMBRANE TRANSPORT PROTEIN"/>
    <property type="match status" value="1"/>
</dbReference>
<evidence type="ECO:0000313" key="3">
    <source>
        <dbReference type="Proteomes" id="UP000199695"/>
    </source>
</evidence>
<feature type="transmembrane region" description="Helical" evidence="1">
    <location>
        <begin position="115"/>
        <end position="133"/>
    </location>
</feature>
<feature type="transmembrane region" description="Helical" evidence="1">
    <location>
        <begin position="21"/>
        <end position="47"/>
    </location>
</feature>
<keyword evidence="1" id="KW-0472">Membrane</keyword>
<gene>
    <name evidence="2" type="ORF">SAMN05444955_11267</name>
</gene>
<dbReference type="OrthoDB" id="9788195at2"/>
<dbReference type="Pfam" id="PF06182">
    <property type="entry name" value="ABC2_membrane_6"/>
    <property type="match status" value="1"/>
</dbReference>
<keyword evidence="1" id="KW-0812">Transmembrane</keyword>
<evidence type="ECO:0000313" key="2">
    <source>
        <dbReference type="EMBL" id="SEN47302.1"/>
    </source>
</evidence>
<feature type="transmembrane region" description="Helical" evidence="1">
    <location>
        <begin position="139"/>
        <end position="170"/>
    </location>
</feature>
<dbReference type="AlphaFoldDB" id="A0A1H8GTD4"/>
<dbReference type="RefSeq" id="WP_089970268.1">
    <property type="nucleotide sequence ID" value="NZ_FOCQ01000012.1"/>
</dbReference>
<organism evidence="2 3">
    <name type="scientific">Lihuaxuella thermophila</name>
    <dbReference type="NCBI Taxonomy" id="1173111"/>
    <lineage>
        <taxon>Bacteria</taxon>
        <taxon>Bacillati</taxon>
        <taxon>Bacillota</taxon>
        <taxon>Bacilli</taxon>
        <taxon>Bacillales</taxon>
        <taxon>Thermoactinomycetaceae</taxon>
        <taxon>Lihuaxuella</taxon>
    </lineage>
</organism>
<dbReference type="Proteomes" id="UP000199695">
    <property type="component" value="Unassembled WGS sequence"/>
</dbReference>
<feature type="transmembrane region" description="Helical" evidence="1">
    <location>
        <begin position="229"/>
        <end position="249"/>
    </location>
</feature>
<proteinExistence type="predicted"/>
<dbReference type="InterPro" id="IPR010390">
    <property type="entry name" value="ABC-2_transporter-like"/>
</dbReference>
<keyword evidence="1" id="KW-1133">Transmembrane helix</keyword>
<name>A0A1H8GTD4_9BACL</name>
<feature type="transmembrane region" description="Helical" evidence="1">
    <location>
        <begin position="202"/>
        <end position="223"/>
    </location>
</feature>
<feature type="transmembrane region" description="Helical" evidence="1">
    <location>
        <begin position="59"/>
        <end position="76"/>
    </location>
</feature>